<keyword evidence="8 18" id="KW-0752">Steroid biosynthesis</keyword>
<keyword evidence="15 18" id="KW-0753">Steroid metabolism</keyword>
<evidence type="ECO:0000256" key="12">
    <source>
        <dbReference type="ARBA" id="ARBA00023098"/>
    </source>
</evidence>
<dbReference type="PANTHER" id="PTHR21257">
    <property type="entry name" value="DELTA(14)-STEROL REDUCTASE"/>
    <property type="match status" value="1"/>
</dbReference>
<keyword evidence="14 18" id="KW-1207">Sterol metabolism</keyword>
<dbReference type="Gene3D" id="1.20.120.1630">
    <property type="match status" value="1"/>
</dbReference>
<name>A0A7C8JC09_ORBOL</name>
<evidence type="ECO:0000256" key="10">
    <source>
        <dbReference type="ARBA" id="ARBA00023002"/>
    </source>
</evidence>
<dbReference type="GO" id="GO:0006695">
    <property type="term" value="P:cholesterol biosynthetic process"/>
    <property type="evidence" value="ECO:0007669"/>
    <property type="project" value="UniProtKB-KW"/>
</dbReference>
<evidence type="ECO:0000256" key="6">
    <source>
        <dbReference type="ARBA" id="ARBA00022778"/>
    </source>
</evidence>
<dbReference type="Proteomes" id="UP000475325">
    <property type="component" value="Unassembled WGS sequence"/>
</dbReference>
<evidence type="ECO:0000256" key="1">
    <source>
        <dbReference type="ARBA" id="ARBA00004141"/>
    </source>
</evidence>
<dbReference type="AlphaFoldDB" id="A0A7C8JC09"/>
<evidence type="ECO:0000256" key="15">
    <source>
        <dbReference type="ARBA" id="ARBA00023221"/>
    </source>
</evidence>
<dbReference type="EC" id="1.3.1.21" evidence="16"/>
<keyword evidence="13 18" id="KW-0472">Membrane</keyword>
<feature type="transmembrane region" description="Helical" evidence="18">
    <location>
        <begin position="12"/>
        <end position="34"/>
    </location>
</feature>
<evidence type="ECO:0000313" key="20">
    <source>
        <dbReference type="Proteomes" id="UP000475325"/>
    </source>
</evidence>
<dbReference type="GO" id="GO:0047598">
    <property type="term" value="F:7-dehydrocholesterol reductase activity"/>
    <property type="evidence" value="ECO:0007669"/>
    <property type="project" value="UniProtKB-EC"/>
</dbReference>
<proteinExistence type="inferred from homology"/>
<dbReference type="PANTHER" id="PTHR21257:SF38">
    <property type="entry name" value="7-DEHYDROCHOLESTEROL REDUCTASE"/>
    <property type="match status" value="1"/>
</dbReference>
<feature type="transmembrane region" description="Helical" evidence="18">
    <location>
        <begin position="228"/>
        <end position="249"/>
    </location>
</feature>
<gene>
    <name evidence="19" type="primary">DHCR7</name>
    <name evidence="19" type="ORF">TWF102_003636</name>
</gene>
<evidence type="ECO:0000256" key="11">
    <source>
        <dbReference type="ARBA" id="ARBA00023011"/>
    </source>
</evidence>
<keyword evidence="6" id="KW-0152">Cholesterol biosynthesis</keyword>
<keyword evidence="3 18" id="KW-0444">Lipid biosynthesis</keyword>
<evidence type="ECO:0000256" key="9">
    <source>
        <dbReference type="ARBA" id="ARBA00022989"/>
    </source>
</evidence>
<reference evidence="19 20" key="1">
    <citation type="submission" date="2019-06" db="EMBL/GenBank/DDBJ databases">
        <authorList>
            <person name="Palmer J.M."/>
        </authorList>
    </citation>
    <scope>NUCLEOTIDE SEQUENCE [LARGE SCALE GENOMIC DNA]</scope>
    <source>
        <strain evidence="19 20">TWF102</strain>
    </source>
</reference>
<evidence type="ECO:0000256" key="7">
    <source>
        <dbReference type="ARBA" id="ARBA00022857"/>
    </source>
</evidence>
<organism evidence="19 20">
    <name type="scientific">Orbilia oligospora</name>
    <name type="common">Nematode-trapping fungus</name>
    <name type="synonym">Arthrobotrys oligospora</name>
    <dbReference type="NCBI Taxonomy" id="2813651"/>
    <lineage>
        <taxon>Eukaryota</taxon>
        <taxon>Fungi</taxon>
        <taxon>Dikarya</taxon>
        <taxon>Ascomycota</taxon>
        <taxon>Pezizomycotina</taxon>
        <taxon>Orbiliomycetes</taxon>
        <taxon>Orbiliales</taxon>
        <taxon>Orbiliaceae</taxon>
        <taxon>Orbilia</taxon>
    </lineage>
</organism>
<evidence type="ECO:0000256" key="17">
    <source>
        <dbReference type="ARBA" id="ARBA00042688"/>
    </source>
</evidence>
<comment type="caution">
    <text evidence="18">Lacks conserved residue(s) required for the propagation of feature annotation.</text>
</comment>
<keyword evidence="9 18" id="KW-1133">Transmembrane helix</keyword>
<comment type="similarity">
    <text evidence="2 18">Belongs to the ERG4/ERG24 family.</text>
</comment>
<dbReference type="GO" id="GO:0005789">
    <property type="term" value="C:endoplasmic reticulum membrane"/>
    <property type="evidence" value="ECO:0007669"/>
    <property type="project" value="TreeGrafter"/>
</dbReference>
<feature type="transmembrane region" description="Helical" evidence="18">
    <location>
        <begin position="139"/>
        <end position="159"/>
    </location>
</feature>
<protein>
    <recommendedName>
        <fullName evidence="16">7-dehydrocholesterol reductase</fullName>
        <ecNumber evidence="16">1.3.1.21</ecNumber>
    </recommendedName>
    <alternativeName>
        <fullName evidence="17">Sterol Delta(7)-reductase</fullName>
    </alternativeName>
</protein>
<keyword evidence="4" id="KW-0153">Cholesterol metabolism</keyword>
<evidence type="ECO:0000256" key="3">
    <source>
        <dbReference type="ARBA" id="ARBA00022516"/>
    </source>
</evidence>
<comment type="subcellular location">
    <subcellularLocation>
        <location evidence="1">Membrane</location>
        <topology evidence="1">Multi-pass membrane protein</topology>
    </subcellularLocation>
</comment>
<evidence type="ECO:0000256" key="5">
    <source>
        <dbReference type="ARBA" id="ARBA00022692"/>
    </source>
</evidence>
<feature type="transmembrane region" description="Helical" evidence="18">
    <location>
        <begin position="71"/>
        <end position="88"/>
    </location>
</feature>
<keyword evidence="7" id="KW-0521">NADP</keyword>
<evidence type="ECO:0000256" key="14">
    <source>
        <dbReference type="ARBA" id="ARBA00023166"/>
    </source>
</evidence>
<evidence type="ECO:0000256" key="2">
    <source>
        <dbReference type="ARBA" id="ARBA00005402"/>
    </source>
</evidence>
<feature type="transmembrane region" description="Helical" evidence="18">
    <location>
        <begin position="108"/>
        <end position="127"/>
    </location>
</feature>
<comment type="caution">
    <text evidence="19">The sequence shown here is derived from an EMBL/GenBank/DDBJ whole genome shotgun (WGS) entry which is preliminary data.</text>
</comment>
<evidence type="ECO:0000256" key="4">
    <source>
        <dbReference type="ARBA" id="ARBA00022548"/>
    </source>
</evidence>
<dbReference type="InterPro" id="IPR001171">
    <property type="entry name" value="ERG24_DHCR-like"/>
</dbReference>
<keyword evidence="12 18" id="KW-0443">Lipid metabolism</keyword>
<evidence type="ECO:0000256" key="13">
    <source>
        <dbReference type="ARBA" id="ARBA00023136"/>
    </source>
</evidence>
<accession>A0A7C8JC09</accession>
<evidence type="ECO:0000256" key="8">
    <source>
        <dbReference type="ARBA" id="ARBA00022955"/>
    </source>
</evidence>
<evidence type="ECO:0000313" key="19">
    <source>
        <dbReference type="EMBL" id="KAF3103443.1"/>
    </source>
</evidence>
<keyword evidence="10 18" id="KW-0560">Oxidoreductase</keyword>
<evidence type="ECO:0000256" key="16">
    <source>
        <dbReference type="ARBA" id="ARBA00038851"/>
    </source>
</evidence>
<keyword evidence="5 18" id="KW-0812">Transmembrane</keyword>
<evidence type="ECO:0000256" key="18">
    <source>
        <dbReference type="RuleBase" id="RU369120"/>
    </source>
</evidence>
<sequence>MYEPKATGRNQVVFNEIVSCLLITICPVSMLFYLITFQDFGASLLLSSATLLSEGPSFFTSRFPRFTKASIVIYLSWVAVQAALYISLPGSLHKAPRTHGGRQLLYKLNGLSAWFVTVGGAVILSYFRVIDPTFIAEHWGGLLAAANFYCVALISIFYIKAHIMPDTESETLITGHFWYDLFNGGELHPRTGKLFDWKHFNASRTGGLLLWTLIDLSFAALQYYRHGVVTNSMVLAVAFRMVITVEYFYTENWFFETLDGAHERFSFYSIYGFAAIMPQIWTLQTQYLTIYPIHLAQSRVITISLAFAMGWALNHLANNQKSTSRKTHGKCTIWGKDADYIEAKYKTADGKMHHTILLCSGWWGIVRHANYVGSLLYTWASCFTCSNNHLFPYTEAIMVTLTVIHRCWRDEAKCKEKYGEKWDEYCRVVKWRMIPGIF</sequence>
<feature type="transmembrane region" description="Helical" evidence="18">
    <location>
        <begin position="300"/>
        <end position="317"/>
    </location>
</feature>
<dbReference type="EMBL" id="WIQW01000018">
    <property type="protein sequence ID" value="KAF3103443.1"/>
    <property type="molecule type" value="Genomic_DNA"/>
</dbReference>
<dbReference type="Pfam" id="PF01222">
    <property type="entry name" value="ERG4_ERG24"/>
    <property type="match status" value="1"/>
</dbReference>
<dbReference type="GO" id="GO:0016132">
    <property type="term" value="P:brassinosteroid biosynthetic process"/>
    <property type="evidence" value="ECO:0007669"/>
    <property type="project" value="TreeGrafter"/>
</dbReference>
<keyword evidence="11 18" id="KW-0756">Sterol biosynthesis</keyword>